<evidence type="ECO:0000313" key="2">
    <source>
        <dbReference type="EMBL" id="OGG61909.1"/>
    </source>
</evidence>
<evidence type="ECO:0000256" key="1">
    <source>
        <dbReference type="SAM" id="Phobius"/>
    </source>
</evidence>
<keyword evidence="1" id="KW-0812">Transmembrane</keyword>
<reference evidence="2 3" key="1">
    <citation type="journal article" date="2016" name="Nat. Commun.">
        <title>Thousands of microbial genomes shed light on interconnected biogeochemical processes in an aquifer system.</title>
        <authorList>
            <person name="Anantharaman K."/>
            <person name="Brown C.T."/>
            <person name="Hug L.A."/>
            <person name="Sharon I."/>
            <person name="Castelle C.J."/>
            <person name="Probst A.J."/>
            <person name="Thomas B.C."/>
            <person name="Singh A."/>
            <person name="Wilkins M.J."/>
            <person name="Karaoz U."/>
            <person name="Brodie E.L."/>
            <person name="Williams K.H."/>
            <person name="Hubbard S.S."/>
            <person name="Banfield J.F."/>
        </authorList>
    </citation>
    <scope>NUCLEOTIDE SEQUENCE [LARGE SCALE GENOMIC DNA]</scope>
</reference>
<name>A0A1F6DKE7_9BACT</name>
<feature type="transmembrane region" description="Helical" evidence="1">
    <location>
        <begin position="17"/>
        <end position="37"/>
    </location>
</feature>
<keyword evidence="1" id="KW-1133">Transmembrane helix</keyword>
<dbReference type="Proteomes" id="UP000176511">
    <property type="component" value="Unassembled WGS sequence"/>
</dbReference>
<accession>A0A1F6DKE7</accession>
<comment type="caution">
    <text evidence="2">The sequence shown here is derived from an EMBL/GenBank/DDBJ whole genome shotgun (WGS) entry which is preliminary data.</text>
</comment>
<gene>
    <name evidence="2" type="ORF">A3C87_00745</name>
</gene>
<organism evidence="2 3">
    <name type="scientific">Candidatus Kaiserbacteria bacterium RIFCSPHIGHO2_02_FULL_49_34</name>
    <dbReference type="NCBI Taxonomy" id="1798491"/>
    <lineage>
        <taxon>Bacteria</taxon>
        <taxon>Candidatus Kaiseribacteriota</taxon>
    </lineage>
</organism>
<sequence>MCTKIAISRLPLSTRTLFYIGTIALIPLVFVTELSLLSRPGTIQPSRLRDGSLCLTVLSATIKYGKGVYLLIEEPKQEPRYIHVVWEVRFAQAMSRALQAKGMSKQAILLGDAACAAQRGANVSHGGANGSSEGVLVVDNFPAPYPDKVDLEE</sequence>
<dbReference type="STRING" id="1798491.A3C87_00745"/>
<protein>
    <submittedName>
        <fullName evidence="2">Uncharacterized protein</fullName>
    </submittedName>
</protein>
<evidence type="ECO:0000313" key="3">
    <source>
        <dbReference type="Proteomes" id="UP000176511"/>
    </source>
</evidence>
<dbReference type="EMBL" id="MFLE01000014">
    <property type="protein sequence ID" value="OGG61909.1"/>
    <property type="molecule type" value="Genomic_DNA"/>
</dbReference>
<keyword evidence="1" id="KW-0472">Membrane</keyword>
<dbReference type="AlphaFoldDB" id="A0A1F6DKE7"/>
<proteinExistence type="predicted"/>